<dbReference type="InterPro" id="IPR023346">
    <property type="entry name" value="Lysozyme-like_dom_sf"/>
</dbReference>
<evidence type="ECO:0000313" key="5">
    <source>
        <dbReference type="Proteomes" id="UP000252355"/>
    </source>
</evidence>
<comment type="similarity">
    <text evidence="1">Belongs to the transglycosylase Slt family.</text>
</comment>
<evidence type="ECO:0000256" key="1">
    <source>
        <dbReference type="ARBA" id="ARBA00007734"/>
    </source>
</evidence>
<dbReference type="CDD" id="cd16896">
    <property type="entry name" value="LT_Slt70-like"/>
    <property type="match status" value="1"/>
</dbReference>
<sequence length="224" mass="23997">MLERMREIMERIDELNTSFRGMAPRRIRREKATFASALQEAQQAPLARPGAPGTPGGAAGTDQGQSARPNLSAVAPLAAPSPASLGAMAATSRSALYADLIRKYAQANGVDPQLVQRVIEAESGYDPRSVSKKGALGLMQLMPETARELGVTDPFDPEQNIAGGTKYLAMMLDRFQGDLHRALAAYNAGPTVVQNHGGIPPFPETKRFIAKVLRQPSPRPPTTP</sequence>
<comment type="caution">
    <text evidence="4">The sequence shown here is derived from an EMBL/GenBank/DDBJ whole genome shotgun (WGS) entry which is preliminary data.</text>
</comment>
<dbReference type="InterPro" id="IPR000189">
    <property type="entry name" value="Transglyc_AS"/>
</dbReference>
<dbReference type="GO" id="GO:0008933">
    <property type="term" value="F:peptidoglycan lytic transglycosylase activity"/>
    <property type="evidence" value="ECO:0007669"/>
    <property type="project" value="InterPro"/>
</dbReference>
<feature type="region of interest" description="Disordered" evidence="2">
    <location>
        <begin position="38"/>
        <end position="71"/>
    </location>
</feature>
<protein>
    <submittedName>
        <fullName evidence="4">Membrane-bound lytic murein transglycosylase D</fullName>
    </submittedName>
</protein>
<dbReference type="GO" id="GO:0000270">
    <property type="term" value="P:peptidoglycan metabolic process"/>
    <property type="evidence" value="ECO:0007669"/>
    <property type="project" value="InterPro"/>
</dbReference>
<dbReference type="PANTHER" id="PTHR37423">
    <property type="entry name" value="SOLUBLE LYTIC MUREIN TRANSGLYCOSYLASE-RELATED"/>
    <property type="match status" value="1"/>
</dbReference>
<dbReference type="SUPFAM" id="SSF53955">
    <property type="entry name" value="Lysozyme-like"/>
    <property type="match status" value="1"/>
</dbReference>
<name>A0A367ZPQ4_9BACT</name>
<evidence type="ECO:0000256" key="2">
    <source>
        <dbReference type="SAM" id="MobiDB-lite"/>
    </source>
</evidence>
<feature type="domain" description="Transglycosylase SLT" evidence="3">
    <location>
        <begin position="100"/>
        <end position="199"/>
    </location>
</feature>
<dbReference type="PANTHER" id="PTHR37423:SF2">
    <property type="entry name" value="MEMBRANE-BOUND LYTIC MUREIN TRANSGLYCOSYLASE C"/>
    <property type="match status" value="1"/>
</dbReference>
<accession>A0A367ZPQ4</accession>
<evidence type="ECO:0000259" key="3">
    <source>
        <dbReference type="Pfam" id="PF01464"/>
    </source>
</evidence>
<dbReference type="InterPro" id="IPR008258">
    <property type="entry name" value="Transglycosylase_SLT_dom_1"/>
</dbReference>
<evidence type="ECO:0000313" key="4">
    <source>
        <dbReference type="EMBL" id="RCK79362.1"/>
    </source>
</evidence>
<proteinExistence type="inferred from homology"/>
<dbReference type="EMBL" id="QOQW01000013">
    <property type="protein sequence ID" value="RCK79362.1"/>
    <property type="molecule type" value="Genomic_DNA"/>
</dbReference>
<dbReference type="AlphaFoldDB" id="A0A367ZPQ4"/>
<dbReference type="Proteomes" id="UP000252355">
    <property type="component" value="Unassembled WGS sequence"/>
</dbReference>
<dbReference type="Gene3D" id="1.10.530.10">
    <property type="match status" value="1"/>
</dbReference>
<dbReference type="PROSITE" id="PS00922">
    <property type="entry name" value="TRANSGLYCOSYLASE"/>
    <property type="match status" value="1"/>
</dbReference>
<dbReference type="Pfam" id="PF01464">
    <property type="entry name" value="SLT"/>
    <property type="match status" value="1"/>
</dbReference>
<gene>
    <name evidence="4" type="ORF">OZSIB_0002</name>
</gene>
<reference evidence="4 5" key="1">
    <citation type="submission" date="2018-05" db="EMBL/GenBank/DDBJ databases">
        <title>A metagenomic window into the 2 km-deep terrestrial subsurface aquifer revealed taxonomically and functionally diverse microbial community comprising novel uncultured bacterial lineages.</title>
        <authorList>
            <person name="Kadnikov V.V."/>
            <person name="Mardanov A.V."/>
            <person name="Beletsky A.V."/>
            <person name="Banks D."/>
            <person name="Pimenov N.V."/>
            <person name="Frank Y.A."/>
            <person name="Karnachuk O.V."/>
            <person name="Ravin N.V."/>
        </authorList>
    </citation>
    <scope>NUCLEOTIDE SEQUENCE [LARGE SCALE GENOMIC DNA]</scope>
    <source>
        <strain evidence="4">BY5</strain>
    </source>
</reference>
<organism evidence="4 5">
    <name type="scientific">Candidatus Ozemobacter sibiricus</name>
    <dbReference type="NCBI Taxonomy" id="2268124"/>
    <lineage>
        <taxon>Bacteria</taxon>
        <taxon>Candidatus Ozemobacteria</taxon>
        <taxon>Candidatus Ozemobacterales</taxon>
        <taxon>Candidatus Ozemobacteraceae</taxon>
        <taxon>Candidatus Ozemobacter</taxon>
    </lineage>
</organism>
<dbReference type="GO" id="GO:0016020">
    <property type="term" value="C:membrane"/>
    <property type="evidence" value="ECO:0007669"/>
    <property type="project" value="InterPro"/>
</dbReference>